<evidence type="ECO:0000313" key="2">
    <source>
        <dbReference type="EMBL" id="GEM76887.1"/>
    </source>
</evidence>
<evidence type="ECO:0000259" key="1">
    <source>
        <dbReference type="Pfam" id="PF12146"/>
    </source>
</evidence>
<name>A0A511QI94_9VIBR</name>
<dbReference type="Proteomes" id="UP000321922">
    <property type="component" value="Unassembled WGS sequence"/>
</dbReference>
<dbReference type="InterPro" id="IPR051044">
    <property type="entry name" value="MAG_DAG_Lipase"/>
</dbReference>
<keyword evidence="3" id="KW-1185">Reference proteome</keyword>
<dbReference type="OrthoDB" id="9788260at2"/>
<evidence type="ECO:0000313" key="3">
    <source>
        <dbReference type="Proteomes" id="UP000321922"/>
    </source>
</evidence>
<dbReference type="EMBL" id="BJXJ01000034">
    <property type="protein sequence ID" value="GEM76887.1"/>
    <property type="molecule type" value="Genomic_DNA"/>
</dbReference>
<dbReference type="InterPro" id="IPR022742">
    <property type="entry name" value="Hydrolase_4"/>
</dbReference>
<accession>A0A511QI94</accession>
<reference evidence="2 3" key="1">
    <citation type="submission" date="2019-07" db="EMBL/GenBank/DDBJ databases">
        <title>Whole genome shotgun sequence of Vibrio sagamiensis NBRC 104589.</title>
        <authorList>
            <person name="Hosoyama A."/>
            <person name="Uohara A."/>
            <person name="Ohji S."/>
            <person name="Ichikawa N."/>
        </authorList>
    </citation>
    <scope>NUCLEOTIDE SEQUENCE [LARGE SCALE GENOMIC DNA]</scope>
    <source>
        <strain evidence="2 3">NBRC 104589</strain>
    </source>
</reference>
<organism evidence="2 3">
    <name type="scientific">Vibrio sagamiensis NBRC 104589</name>
    <dbReference type="NCBI Taxonomy" id="1219064"/>
    <lineage>
        <taxon>Bacteria</taxon>
        <taxon>Pseudomonadati</taxon>
        <taxon>Pseudomonadota</taxon>
        <taxon>Gammaproteobacteria</taxon>
        <taxon>Vibrionales</taxon>
        <taxon>Vibrionaceae</taxon>
        <taxon>Vibrio</taxon>
    </lineage>
</organism>
<gene>
    <name evidence="2" type="ORF">VSA01S_29990</name>
</gene>
<dbReference type="InterPro" id="IPR029058">
    <property type="entry name" value="AB_hydrolase_fold"/>
</dbReference>
<feature type="domain" description="Serine aminopeptidase S33" evidence="1">
    <location>
        <begin position="53"/>
        <end position="310"/>
    </location>
</feature>
<dbReference type="SUPFAM" id="SSF53474">
    <property type="entry name" value="alpha/beta-Hydrolases"/>
    <property type="match status" value="1"/>
</dbReference>
<dbReference type="RefSeq" id="WP_039980933.1">
    <property type="nucleotide sequence ID" value="NZ_BAOJ01000048.1"/>
</dbReference>
<proteinExistence type="predicted"/>
<dbReference type="Gene3D" id="3.40.50.1820">
    <property type="entry name" value="alpha/beta hydrolase"/>
    <property type="match status" value="1"/>
</dbReference>
<dbReference type="PANTHER" id="PTHR11614">
    <property type="entry name" value="PHOSPHOLIPASE-RELATED"/>
    <property type="match status" value="1"/>
</dbReference>
<protein>
    <submittedName>
        <fullName evidence="2">Lysophospholipase L2</fullName>
    </submittedName>
</protein>
<sequence length="332" mass="38452">MTTPATPLKSSQENLFKQAISGPIANLWHTRQEGFIKGVEKKKIYWCKLTHPKHDKAVFIVNGRIESVWKYQELFYDFYRQGYDVYSFDHRGQGLSDRLLKNTDVGHVYEFDDYIKDMASVIEYFDLSDYQHRTMLSHSMGGAIATRYLQTHPTHLFNGLILSSPMFGIQLPWYLSPIALPVCQILAACSPQASYAPGQKAYYAKPFDDNPLSQSYERYHWFRQLYQDKPELQVGGPSKRWVWQGLIAAKQCILLTRQLTLPVLLLQAGSDRIVSNTAQKKFIDKLSKTNARVEFVSIAGSQHEVLFEQDQYRNQALNKLFTFMRNIEQKED</sequence>
<comment type="caution">
    <text evidence="2">The sequence shown here is derived from an EMBL/GenBank/DDBJ whole genome shotgun (WGS) entry which is preliminary data.</text>
</comment>
<dbReference type="AlphaFoldDB" id="A0A511QI94"/>
<dbReference type="Pfam" id="PF12146">
    <property type="entry name" value="Hydrolase_4"/>
    <property type="match status" value="1"/>
</dbReference>